<dbReference type="EMBL" id="JAZBJZ010000014">
    <property type="protein sequence ID" value="MEE3716208.1"/>
    <property type="molecule type" value="Genomic_DNA"/>
</dbReference>
<evidence type="ECO:0000256" key="1">
    <source>
        <dbReference type="SAM" id="Phobius"/>
    </source>
</evidence>
<feature type="transmembrane region" description="Helical" evidence="1">
    <location>
        <begin position="44"/>
        <end position="62"/>
    </location>
</feature>
<dbReference type="AlphaFoldDB" id="A0AAW9PVE1"/>
<keyword evidence="1" id="KW-1133">Transmembrane helix</keyword>
<evidence type="ECO:0000313" key="3">
    <source>
        <dbReference type="Proteomes" id="UP001333818"/>
    </source>
</evidence>
<protein>
    <submittedName>
        <fullName evidence="2">DUF1003 domain-containing protein</fullName>
    </submittedName>
</protein>
<keyword evidence="1" id="KW-0812">Transmembrane</keyword>
<proteinExistence type="predicted"/>
<evidence type="ECO:0000313" key="2">
    <source>
        <dbReference type="EMBL" id="MEE3716208.1"/>
    </source>
</evidence>
<dbReference type="InterPro" id="IPR010406">
    <property type="entry name" value="DUF1003"/>
</dbReference>
<name>A0AAW9PVE1_9CYAN</name>
<reference evidence="2" key="1">
    <citation type="submission" date="2024-01" db="EMBL/GenBank/DDBJ databases">
        <title>Bank of Algae and Cyanobacteria of the Azores (BACA) strain genomes.</title>
        <authorList>
            <person name="Luz R."/>
            <person name="Cordeiro R."/>
            <person name="Fonseca A."/>
            <person name="Goncalves V."/>
        </authorList>
    </citation>
    <scope>NUCLEOTIDE SEQUENCE</scope>
    <source>
        <strain evidence="2">BACA0141</strain>
    </source>
</reference>
<dbReference type="RefSeq" id="WP_330482635.1">
    <property type="nucleotide sequence ID" value="NZ_JAZBJZ010000014.1"/>
</dbReference>
<dbReference type="Proteomes" id="UP001333818">
    <property type="component" value="Unassembled WGS sequence"/>
</dbReference>
<dbReference type="Pfam" id="PF06210">
    <property type="entry name" value="DUF1003"/>
    <property type="match status" value="1"/>
</dbReference>
<keyword evidence="3" id="KW-1185">Reference proteome</keyword>
<gene>
    <name evidence="2" type="ORF">V2H45_05550</name>
</gene>
<comment type="caution">
    <text evidence="2">The sequence shown here is derived from an EMBL/GenBank/DDBJ whole genome shotgun (WGS) entry which is preliminary data.</text>
</comment>
<keyword evidence="1" id="KW-0472">Membrane</keyword>
<accession>A0AAW9PVE1</accession>
<organism evidence="2 3">
    <name type="scientific">Tumidithrix elongata BACA0141</name>
    <dbReference type="NCBI Taxonomy" id="2716417"/>
    <lineage>
        <taxon>Bacteria</taxon>
        <taxon>Bacillati</taxon>
        <taxon>Cyanobacteriota</taxon>
        <taxon>Cyanophyceae</taxon>
        <taxon>Pseudanabaenales</taxon>
        <taxon>Pseudanabaenaceae</taxon>
        <taxon>Tumidithrix</taxon>
        <taxon>Tumidithrix elongata</taxon>
    </lineage>
</organism>
<sequence>MNQLPEQVQKNIETIIGLQAQQEQNIPGHHRLVETIATAFGQPWFLYAELVFFTVWSIYSYLANVGLLDWEFPLFNLHEQGIDVAALLISTGVLIYQTRQEKLDNERSHLILQLNLLTEQKIAKLIALVEELRVDLPNVQNRYDLEAEMMQQATDPQVVLDVLQETLKQVSIEVDRQVSEEDQTLTEPNV</sequence>